<evidence type="ECO:0000256" key="17">
    <source>
        <dbReference type="SAM" id="SignalP"/>
    </source>
</evidence>
<dbReference type="Pfam" id="PF07714">
    <property type="entry name" value="PK_Tyr_Ser-Thr"/>
    <property type="match status" value="1"/>
</dbReference>
<dbReference type="Pfam" id="PF00954">
    <property type="entry name" value="S_locus_glycop"/>
    <property type="match status" value="1"/>
</dbReference>
<organism evidence="21 22">
    <name type="scientific">Coffea canephora</name>
    <name type="common">Robusta coffee</name>
    <dbReference type="NCBI Taxonomy" id="49390"/>
    <lineage>
        <taxon>Eukaryota</taxon>
        <taxon>Viridiplantae</taxon>
        <taxon>Streptophyta</taxon>
        <taxon>Embryophyta</taxon>
        <taxon>Tracheophyta</taxon>
        <taxon>Spermatophyta</taxon>
        <taxon>Magnoliopsida</taxon>
        <taxon>eudicotyledons</taxon>
        <taxon>Gunneridae</taxon>
        <taxon>Pentapetalae</taxon>
        <taxon>asterids</taxon>
        <taxon>lamiids</taxon>
        <taxon>Gentianales</taxon>
        <taxon>Rubiaceae</taxon>
        <taxon>Ixoroideae</taxon>
        <taxon>Gardenieae complex</taxon>
        <taxon>Bertiereae - Coffeeae clade</taxon>
        <taxon>Coffeeae</taxon>
        <taxon>Coffea</taxon>
    </lineage>
</organism>
<evidence type="ECO:0000256" key="4">
    <source>
        <dbReference type="ARBA" id="ARBA00022679"/>
    </source>
</evidence>
<keyword evidence="22" id="KW-1185">Reference proteome</keyword>
<comment type="catalytic activity">
    <reaction evidence="14 15">
        <text>L-seryl-[protein] + ATP = O-phospho-L-seryl-[protein] + ADP + H(+)</text>
        <dbReference type="Rhea" id="RHEA:17989"/>
        <dbReference type="Rhea" id="RHEA-COMP:9863"/>
        <dbReference type="Rhea" id="RHEA-COMP:11604"/>
        <dbReference type="ChEBI" id="CHEBI:15378"/>
        <dbReference type="ChEBI" id="CHEBI:29999"/>
        <dbReference type="ChEBI" id="CHEBI:30616"/>
        <dbReference type="ChEBI" id="CHEBI:83421"/>
        <dbReference type="ChEBI" id="CHEBI:456216"/>
        <dbReference type="EC" id="2.7.11.1"/>
    </reaction>
</comment>
<name>A0A068TTU4_COFCA</name>
<comment type="subcellular location">
    <subcellularLocation>
        <location evidence="1">Cell membrane</location>
        <topology evidence="1">Single-pass type I membrane protein</topology>
    </subcellularLocation>
</comment>
<dbReference type="GO" id="GO:0004674">
    <property type="term" value="F:protein serine/threonine kinase activity"/>
    <property type="evidence" value="ECO:0007669"/>
    <property type="project" value="UniProtKB-KW"/>
</dbReference>
<evidence type="ECO:0000256" key="7">
    <source>
        <dbReference type="ARBA" id="ARBA00022741"/>
    </source>
</evidence>
<dbReference type="SUPFAM" id="SSF51110">
    <property type="entry name" value="alpha-D-mannose-specific plant lectins"/>
    <property type="match status" value="1"/>
</dbReference>
<dbReference type="InterPro" id="IPR001245">
    <property type="entry name" value="Ser-Thr/Tyr_kinase_cat_dom"/>
</dbReference>
<evidence type="ECO:0000256" key="11">
    <source>
        <dbReference type="ARBA" id="ARBA00023170"/>
    </source>
</evidence>
<dbReference type="SMART" id="SM00108">
    <property type="entry name" value="B_lectin"/>
    <property type="match status" value="1"/>
</dbReference>
<evidence type="ECO:0000256" key="6">
    <source>
        <dbReference type="ARBA" id="ARBA00022734"/>
    </source>
</evidence>
<dbReference type="Pfam" id="PF01453">
    <property type="entry name" value="B_lectin"/>
    <property type="match status" value="1"/>
</dbReference>
<dbReference type="FunFam" id="3.30.200.20:FF:000195">
    <property type="entry name" value="G-type lectin S-receptor-like serine/threonine-protein kinase"/>
    <property type="match status" value="1"/>
</dbReference>
<dbReference type="PANTHER" id="PTHR27002:SF422">
    <property type="entry name" value="RECEPTOR-LIKE SERINE_THREONINE-PROTEIN KINASE"/>
    <property type="match status" value="1"/>
</dbReference>
<sequence>MGKYKDIFSLSFLVLFNILFILPACCASNDTINPSQPLKVGQTLISAGQIFELGFFSPDNSSGLYVGIWYKIGPDRRIVWVANRGNALLASDLASRLIISSDGNLKVEDGKQNSVWSTNASVSSNSFIAVLQDDGNFILKDNLLGATLWESFSDPSDTLVATMPLGCCSRSGQKLFLTAWQSENDPAPGKFVVGLSDDKPAQLFTWNGTKPYWRSGPWNGWKFIGAEPYISNLVISPTGVMKVMHKEGQNVPWKVFWAAIQTPCDVYGACGPFSACSSSGSPTCECLKGFFPLSNEEWSKGNWTSGCLRRTELMCSTNSSNLTSKASKPDGFWKLIQMKLPDHHLFLYNEDAQGCSQWCLSNCSCLAYAYPDGIGCMVWVTDLVDIRQSSYGGEDLYLRVANSELGVKRRYTKVIISCVAIAVGFLLVVSICRVQRWKAKRRVMHTDTHLNEQNSETRNWCTIKGFRKNCRVVGLLLSGNRGTLRETTREDIKEGPASARGSSSELSMIDINMIKIATNNFSEANKLGEGGFGTVYKGKLEDGQQIAVKRLSRHAGQGMEEFKNEVILVSKLQHRNLVRLLGCCIQGEEKIVILEYLKNRSLDTFLFDRTKRLELDWAKRFSIIQGIARGLLYLHRDSCLRIIHRDLKASNILLDDDMNPKISDFGLARTFRVTQELANTRRVVGTFGYMSPEYAMSGQFSEKSDVYSFGVLLLEIVSSKKNTGFGYHEKYLNLLGCAWQLWNECKALELLDQSLADSCTPTEVKRCIQIGLLCVQDHAADRPTMSNVVLMLSGSESEMELPQPRQPTFTFQNLQESDRFQSAIRLCNGSINEISISMVQGR</sequence>
<keyword evidence="6" id="KW-0430">Lectin</keyword>
<keyword evidence="3 15" id="KW-0723">Serine/threonine-protein kinase</keyword>
<dbReference type="SUPFAM" id="SSF56112">
    <property type="entry name" value="Protein kinase-like (PK-like)"/>
    <property type="match status" value="1"/>
</dbReference>
<dbReference type="Proteomes" id="UP000295252">
    <property type="component" value="Chromosome IV"/>
</dbReference>
<dbReference type="InterPro" id="IPR011009">
    <property type="entry name" value="Kinase-like_dom_sf"/>
</dbReference>
<keyword evidence="2" id="KW-0472">Membrane</keyword>
<dbReference type="CDD" id="cd14066">
    <property type="entry name" value="STKc_IRAK"/>
    <property type="match status" value="1"/>
</dbReference>
<dbReference type="OrthoDB" id="1934880at2759"/>
<evidence type="ECO:0000256" key="14">
    <source>
        <dbReference type="ARBA" id="ARBA00048679"/>
    </source>
</evidence>
<evidence type="ECO:0000256" key="15">
    <source>
        <dbReference type="PIRNR" id="PIRNR000641"/>
    </source>
</evidence>
<evidence type="ECO:0000313" key="22">
    <source>
        <dbReference type="Proteomes" id="UP000295252"/>
    </source>
</evidence>
<dbReference type="Gene3D" id="1.10.510.10">
    <property type="entry name" value="Transferase(Phosphotransferase) domain 1"/>
    <property type="match status" value="1"/>
</dbReference>
<accession>A0A068TTU4</accession>
<dbReference type="Gene3D" id="2.90.10.10">
    <property type="entry name" value="Bulb-type lectin domain"/>
    <property type="match status" value="1"/>
</dbReference>
<evidence type="ECO:0000256" key="1">
    <source>
        <dbReference type="ARBA" id="ARBA00004251"/>
    </source>
</evidence>
<keyword evidence="5 17" id="KW-0732">Signal</keyword>
<dbReference type="InterPro" id="IPR001480">
    <property type="entry name" value="Bulb-type_lectin_dom"/>
</dbReference>
<dbReference type="Pfam" id="PF08276">
    <property type="entry name" value="PAN_2"/>
    <property type="match status" value="1"/>
</dbReference>
<keyword evidence="12" id="KW-0325">Glycoprotein</keyword>
<evidence type="ECO:0000259" key="19">
    <source>
        <dbReference type="PROSITE" id="PS50927"/>
    </source>
</evidence>
<gene>
    <name evidence="21" type="ORF">GSCOC_T00029331001</name>
</gene>
<dbReference type="SMART" id="SM00473">
    <property type="entry name" value="PAN_AP"/>
    <property type="match status" value="1"/>
</dbReference>
<evidence type="ECO:0000256" key="5">
    <source>
        <dbReference type="ARBA" id="ARBA00022729"/>
    </source>
</evidence>
<dbReference type="EC" id="2.7.11.1" evidence="15"/>
<dbReference type="InterPro" id="IPR003609">
    <property type="entry name" value="Pan_app"/>
</dbReference>
<dbReference type="InterPro" id="IPR036426">
    <property type="entry name" value="Bulb-type_lectin_dom_sf"/>
</dbReference>
<dbReference type="AlphaFoldDB" id="A0A068TTU4"/>
<dbReference type="FunCoup" id="A0A068TTU4">
    <property type="interactions" value="209"/>
</dbReference>
<dbReference type="GO" id="GO:0045087">
    <property type="term" value="P:innate immune response"/>
    <property type="evidence" value="ECO:0007669"/>
    <property type="project" value="UniProtKB-ARBA"/>
</dbReference>
<dbReference type="GO" id="GO:0005886">
    <property type="term" value="C:plasma membrane"/>
    <property type="evidence" value="ECO:0007669"/>
    <property type="project" value="UniProtKB-SubCell"/>
</dbReference>
<evidence type="ECO:0000256" key="13">
    <source>
        <dbReference type="ARBA" id="ARBA00047899"/>
    </source>
</evidence>
<feature type="domain" description="Apple" evidence="20">
    <location>
        <begin position="315"/>
        <end position="401"/>
    </location>
</feature>
<evidence type="ECO:0000259" key="20">
    <source>
        <dbReference type="PROSITE" id="PS50948"/>
    </source>
</evidence>
<dbReference type="EMBL" id="HG739088">
    <property type="protein sequence ID" value="CDO99666.1"/>
    <property type="molecule type" value="Genomic_DNA"/>
</dbReference>
<dbReference type="PROSITE" id="PS50011">
    <property type="entry name" value="PROTEIN_KINASE_DOM"/>
    <property type="match status" value="1"/>
</dbReference>
<keyword evidence="9 15" id="KW-0067">ATP-binding</keyword>
<dbReference type="GO" id="GO:0048544">
    <property type="term" value="P:recognition of pollen"/>
    <property type="evidence" value="ECO:0007669"/>
    <property type="project" value="InterPro"/>
</dbReference>
<dbReference type="STRING" id="49390.A0A068TTU4"/>
<evidence type="ECO:0000256" key="2">
    <source>
        <dbReference type="ARBA" id="ARBA00022475"/>
    </source>
</evidence>
<dbReference type="SMART" id="SM00220">
    <property type="entry name" value="S_TKc"/>
    <property type="match status" value="1"/>
</dbReference>
<dbReference type="PhylomeDB" id="A0A068TTU4"/>
<feature type="domain" description="Protein kinase" evidence="18">
    <location>
        <begin position="521"/>
        <end position="809"/>
    </location>
</feature>
<feature type="signal peptide" evidence="17">
    <location>
        <begin position="1"/>
        <end position="27"/>
    </location>
</feature>
<dbReference type="InParanoid" id="A0A068TTU4"/>
<dbReference type="InterPro" id="IPR000858">
    <property type="entry name" value="S_locus_glycoprot_dom"/>
</dbReference>
<evidence type="ECO:0000259" key="18">
    <source>
        <dbReference type="PROSITE" id="PS50011"/>
    </source>
</evidence>
<dbReference type="OMA" id="NCGMEGK"/>
<dbReference type="GO" id="GO:0030246">
    <property type="term" value="F:carbohydrate binding"/>
    <property type="evidence" value="ECO:0007669"/>
    <property type="project" value="UniProtKB-KW"/>
</dbReference>
<dbReference type="PROSITE" id="PS00108">
    <property type="entry name" value="PROTEIN_KINASE_ST"/>
    <property type="match status" value="1"/>
</dbReference>
<feature type="domain" description="Bulb-type lectin" evidence="19">
    <location>
        <begin position="29"/>
        <end position="152"/>
    </location>
</feature>
<dbReference type="InterPro" id="IPR017441">
    <property type="entry name" value="Protein_kinase_ATP_BS"/>
</dbReference>
<dbReference type="FunFam" id="1.10.510.10:FF:000345">
    <property type="entry name" value="G-type lectin S-receptor-like serine/threonine-protein kinase"/>
    <property type="match status" value="1"/>
</dbReference>
<dbReference type="InterPro" id="IPR008271">
    <property type="entry name" value="Ser/Thr_kinase_AS"/>
</dbReference>
<feature type="binding site" evidence="16">
    <location>
        <position position="549"/>
    </location>
    <ligand>
        <name>ATP</name>
        <dbReference type="ChEBI" id="CHEBI:30616"/>
    </ligand>
</feature>
<evidence type="ECO:0000256" key="3">
    <source>
        <dbReference type="ARBA" id="ARBA00022527"/>
    </source>
</evidence>
<evidence type="ECO:0000256" key="9">
    <source>
        <dbReference type="ARBA" id="ARBA00022840"/>
    </source>
</evidence>
<dbReference type="CDD" id="cd00028">
    <property type="entry name" value="B_lectin"/>
    <property type="match status" value="1"/>
</dbReference>
<keyword evidence="10" id="KW-1015">Disulfide bond</keyword>
<evidence type="ECO:0000313" key="21">
    <source>
        <dbReference type="EMBL" id="CDO99666.1"/>
    </source>
</evidence>
<dbReference type="Gene3D" id="3.30.200.20">
    <property type="entry name" value="Phosphorylase Kinase, domain 1"/>
    <property type="match status" value="1"/>
</dbReference>
<keyword evidence="11" id="KW-0675">Receptor</keyword>
<evidence type="ECO:0000256" key="10">
    <source>
        <dbReference type="ARBA" id="ARBA00023157"/>
    </source>
</evidence>
<dbReference type="PROSITE" id="PS50948">
    <property type="entry name" value="PAN"/>
    <property type="match status" value="1"/>
</dbReference>
<evidence type="ECO:0000256" key="12">
    <source>
        <dbReference type="ARBA" id="ARBA00023180"/>
    </source>
</evidence>
<comment type="catalytic activity">
    <reaction evidence="13 15">
        <text>L-threonyl-[protein] + ATP = O-phospho-L-threonyl-[protein] + ADP + H(+)</text>
        <dbReference type="Rhea" id="RHEA:46608"/>
        <dbReference type="Rhea" id="RHEA-COMP:11060"/>
        <dbReference type="Rhea" id="RHEA-COMP:11605"/>
        <dbReference type="ChEBI" id="CHEBI:15378"/>
        <dbReference type="ChEBI" id="CHEBI:30013"/>
        <dbReference type="ChEBI" id="CHEBI:30616"/>
        <dbReference type="ChEBI" id="CHEBI:61977"/>
        <dbReference type="ChEBI" id="CHEBI:456216"/>
        <dbReference type="EC" id="2.7.11.1"/>
    </reaction>
</comment>
<proteinExistence type="inferred from homology"/>
<protein>
    <recommendedName>
        <fullName evidence="15">Receptor-like serine/threonine-protein kinase</fullName>
        <ecNumber evidence="15">2.7.11.1</ecNumber>
    </recommendedName>
</protein>
<dbReference type="Gramene" id="CDO99666">
    <property type="protein sequence ID" value="CDO99666"/>
    <property type="gene ID" value="GSCOC_T00029331001"/>
</dbReference>
<dbReference type="CDD" id="cd01098">
    <property type="entry name" value="PAN_AP_plant"/>
    <property type="match status" value="1"/>
</dbReference>
<evidence type="ECO:0000256" key="8">
    <source>
        <dbReference type="ARBA" id="ARBA00022777"/>
    </source>
</evidence>
<dbReference type="GO" id="GO:0005524">
    <property type="term" value="F:ATP binding"/>
    <property type="evidence" value="ECO:0007669"/>
    <property type="project" value="UniProtKB-UniRule"/>
</dbReference>
<keyword evidence="2" id="KW-1003">Cell membrane</keyword>
<keyword evidence="4 15" id="KW-0808">Transferase</keyword>
<comment type="similarity">
    <text evidence="15">Belongs to the protein kinase superfamily. Ser/Thr protein kinase family.</text>
</comment>
<dbReference type="InterPro" id="IPR000719">
    <property type="entry name" value="Prot_kinase_dom"/>
</dbReference>
<feature type="chain" id="PRO_5001657310" description="Receptor-like serine/threonine-protein kinase" evidence="17">
    <location>
        <begin position="28"/>
        <end position="842"/>
    </location>
</feature>
<dbReference type="PANTHER" id="PTHR27002">
    <property type="entry name" value="RECEPTOR-LIKE SERINE/THREONINE-PROTEIN KINASE SD1-8"/>
    <property type="match status" value="1"/>
</dbReference>
<dbReference type="GO" id="GO:0106310">
    <property type="term" value="F:protein serine kinase activity"/>
    <property type="evidence" value="ECO:0007669"/>
    <property type="project" value="RHEA"/>
</dbReference>
<dbReference type="InterPro" id="IPR024171">
    <property type="entry name" value="SRK-like_kinase"/>
</dbReference>
<keyword evidence="8 15" id="KW-0418">Kinase</keyword>
<dbReference type="PROSITE" id="PS00107">
    <property type="entry name" value="PROTEIN_KINASE_ATP"/>
    <property type="match status" value="1"/>
</dbReference>
<reference evidence="22" key="1">
    <citation type="journal article" date="2014" name="Science">
        <title>The coffee genome provides insight into the convergent evolution of caffeine biosynthesis.</title>
        <authorList>
            <person name="Denoeud F."/>
            <person name="Carretero-Paulet L."/>
            <person name="Dereeper A."/>
            <person name="Droc G."/>
            <person name="Guyot R."/>
            <person name="Pietrella M."/>
            <person name="Zheng C."/>
            <person name="Alberti A."/>
            <person name="Anthony F."/>
            <person name="Aprea G."/>
            <person name="Aury J.M."/>
            <person name="Bento P."/>
            <person name="Bernard M."/>
            <person name="Bocs S."/>
            <person name="Campa C."/>
            <person name="Cenci A."/>
            <person name="Combes M.C."/>
            <person name="Crouzillat D."/>
            <person name="Da Silva C."/>
            <person name="Daddiego L."/>
            <person name="De Bellis F."/>
            <person name="Dussert S."/>
            <person name="Garsmeur O."/>
            <person name="Gayraud T."/>
            <person name="Guignon V."/>
            <person name="Jahn K."/>
            <person name="Jamilloux V."/>
            <person name="Joet T."/>
            <person name="Labadie K."/>
            <person name="Lan T."/>
            <person name="Leclercq J."/>
            <person name="Lepelley M."/>
            <person name="Leroy T."/>
            <person name="Li L.T."/>
            <person name="Librado P."/>
            <person name="Lopez L."/>
            <person name="Munoz A."/>
            <person name="Noel B."/>
            <person name="Pallavicini A."/>
            <person name="Perrotta G."/>
            <person name="Poncet V."/>
            <person name="Pot D."/>
            <person name="Priyono X."/>
            <person name="Rigoreau M."/>
            <person name="Rouard M."/>
            <person name="Rozas J."/>
            <person name="Tranchant-Dubreuil C."/>
            <person name="VanBuren R."/>
            <person name="Zhang Q."/>
            <person name="Andrade A.C."/>
            <person name="Argout X."/>
            <person name="Bertrand B."/>
            <person name="de Kochko A."/>
            <person name="Graziosi G."/>
            <person name="Henry R.J."/>
            <person name="Jayarama X."/>
            <person name="Ming R."/>
            <person name="Nagai C."/>
            <person name="Rounsley S."/>
            <person name="Sankoff D."/>
            <person name="Giuliano G."/>
            <person name="Albert V.A."/>
            <person name="Wincker P."/>
            <person name="Lashermes P."/>
        </authorList>
    </citation>
    <scope>NUCLEOTIDE SEQUENCE [LARGE SCALE GENOMIC DNA]</scope>
    <source>
        <strain evidence="22">cv. DH200-94</strain>
    </source>
</reference>
<keyword evidence="7 15" id="KW-0547">Nucleotide-binding</keyword>
<dbReference type="PROSITE" id="PS50927">
    <property type="entry name" value="BULB_LECTIN"/>
    <property type="match status" value="1"/>
</dbReference>
<dbReference type="PIRSF" id="PIRSF000641">
    <property type="entry name" value="SRK"/>
    <property type="match status" value="1"/>
</dbReference>
<evidence type="ECO:0000256" key="16">
    <source>
        <dbReference type="PROSITE-ProRule" id="PRU10141"/>
    </source>
</evidence>